<protein>
    <submittedName>
        <fullName evidence="1">Helix-turn-helix domain-containing protein</fullName>
    </submittedName>
</protein>
<dbReference type="OrthoDB" id="8526323at2"/>
<proteinExistence type="predicted"/>
<reference evidence="1 2" key="1">
    <citation type="journal article" date="2012" name="Genet. Mol. Biol.">
        <title>Analysis of 16S rRNA and mxaF genes revealing insights into Methylobacterium niche-specific plant association.</title>
        <authorList>
            <person name="Dourado M.N."/>
            <person name="Andreote F.D."/>
            <person name="Dini-Andreote F."/>
            <person name="Conti R."/>
            <person name="Araujo J.M."/>
            <person name="Araujo W.L."/>
        </authorList>
    </citation>
    <scope>NUCLEOTIDE SEQUENCE [LARGE SCALE GENOMIC DNA]</scope>
    <source>
        <strain evidence="1 2">SR1.6/6</strain>
    </source>
</reference>
<dbReference type="AlphaFoldDB" id="A0A6B9FJ16"/>
<sequence length="111" mass="11433">MAARPRFSSTAQAVRASAAMRRAIAVAGGAARLGHQLGLHAVSVNAWTFCPAQHINAVAVATGVARSDLRPDLFPRADTARPLTPDQAIAAHLAAGAHFARTGRCLSAEVA</sequence>
<gene>
    <name evidence="1" type="ORF">MMSR116_11080</name>
</gene>
<dbReference type="Gene3D" id="1.10.260.40">
    <property type="entry name" value="lambda repressor-like DNA-binding domains"/>
    <property type="match status" value="1"/>
</dbReference>
<dbReference type="Proteomes" id="UP000012488">
    <property type="component" value="Chromosome"/>
</dbReference>
<dbReference type="InterPro" id="IPR031856">
    <property type="entry name" value="YdaS_toxin-like"/>
</dbReference>
<name>A0A6B9FJ16_9HYPH</name>
<organism evidence="1 2">
    <name type="scientific">Methylobacterium mesophilicum SR1.6/6</name>
    <dbReference type="NCBI Taxonomy" id="908290"/>
    <lineage>
        <taxon>Bacteria</taxon>
        <taxon>Pseudomonadati</taxon>
        <taxon>Pseudomonadota</taxon>
        <taxon>Alphaproteobacteria</taxon>
        <taxon>Hyphomicrobiales</taxon>
        <taxon>Methylobacteriaceae</taxon>
        <taxon>Methylobacterium</taxon>
    </lineage>
</organism>
<dbReference type="RefSeq" id="WP_010683138.1">
    <property type="nucleotide sequence ID" value="NZ_CP043538.1"/>
</dbReference>
<dbReference type="InterPro" id="IPR010982">
    <property type="entry name" value="Lambda_DNA-bd_dom_sf"/>
</dbReference>
<dbReference type="KEGG" id="mmes:MMSR116_11080"/>
<reference evidence="1 2" key="2">
    <citation type="journal article" date="2013" name="Genome Announc.">
        <title>Draft Genome Sequence of Methylobacterium mesophilicum Strain SR1.6/6, Isolated from Citrus sinensis.</title>
        <authorList>
            <person name="Marinho Almeida D."/>
            <person name="Dini-Andreote F."/>
            <person name="Camargo Neves A.A."/>
            <person name="Juca Ramos R.T."/>
            <person name="Andreote F.D."/>
            <person name="Carneiro A.R."/>
            <person name="Oliveira de Souza Lima A."/>
            <person name="Caracciolo Gomes de Sa P.H."/>
            <person name="Ribeiro Barbosa M.S."/>
            <person name="Araujo W.L."/>
            <person name="Silva A."/>
        </authorList>
    </citation>
    <scope>NUCLEOTIDE SEQUENCE [LARGE SCALE GENOMIC DNA]</scope>
    <source>
        <strain evidence="1 2">SR1.6/6</strain>
    </source>
</reference>
<dbReference type="Pfam" id="PF15943">
    <property type="entry name" value="YdaS_toxin"/>
    <property type="match status" value="1"/>
</dbReference>
<dbReference type="EMBL" id="CP043538">
    <property type="protein sequence ID" value="QGY02357.1"/>
    <property type="molecule type" value="Genomic_DNA"/>
</dbReference>
<accession>A0A6B9FJ16</accession>
<evidence type="ECO:0000313" key="2">
    <source>
        <dbReference type="Proteomes" id="UP000012488"/>
    </source>
</evidence>
<dbReference type="GO" id="GO:0003677">
    <property type="term" value="F:DNA binding"/>
    <property type="evidence" value="ECO:0007669"/>
    <property type="project" value="InterPro"/>
</dbReference>
<evidence type="ECO:0000313" key="1">
    <source>
        <dbReference type="EMBL" id="QGY02357.1"/>
    </source>
</evidence>